<sequence length="302" mass="30590">MEIPGEFAGSISSLSELLFRTPITLRSLMTDALTNQGISRRSVAKGAAWSVPVLAAAVSVPMASASTAESYDVGVSASCVGNYDLDQLRSGLGDTVRSLPGGVLLAPLITPITNTLVDTLKGLLSGLGFEEFESRGFNIQAVEGTVPAGTQFTLSGGGLININLLEDALGGAGANALGLVSINGDDAVIELTRDLAEGETQLISLRGDAVDLSVGGTVTFGLVGSDNPSTAPGQPNTSSQNFVVVETSLGNLNLVNDLMDAVEGVPGIGAVLSLITTPLRNALSALTVTLQLCPGQEPPAGA</sequence>
<name>A0ABN2WR29_9MICO</name>
<reference evidence="1 2" key="1">
    <citation type="journal article" date="2019" name="Int. J. Syst. Evol. Microbiol.">
        <title>The Global Catalogue of Microorganisms (GCM) 10K type strain sequencing project: providing services to taxonomists for standard genome sequencing and annotation.</title>
        <authorList>
            <consortium name="The Broad Institute Genomics Platform"/>
            <consortium name="The Broad Institute Genome Sequencing Center for Infectious Disease"/>
            <person name="Wu L."/>
            <person name="Ma J."/>
        </authorList>
    </citation>
    <scope>NUCLEOTIDE SEQUENCE [LARGE SCALE GENOMIC DNA]</scope>
    <source>
        <strain evidence="1 2">JCM 15900</strain>
    </source>
</reference>
<comment type="caution">
    <text evidence="1">The sequence shown here is derived from an EMBL/GenBank/DDBJ whole genome shotgun (WGS) entry which is preliminary data.</text>
</comment>
<accession>A0ABN2WR29</accession>
<proteinExistence type="predicted"/>
<evidence type="ECO:0000313" key="2">
    <source>
        <dbReference type="Proteomes" id="UP001500984"/>
    </source>
</evidence>
<dbReference type="Proteomes" id="UP001500984">
    <property type="component" value="Unassembled WGS sequence"/>
</dbReference>
<organism evidence="1 2">
    <name type="scientific">Brevibacterium salitolerans</name>
    <dbReference type="NCBI Taxonomy" id="1403566"/>
    <lineage>
        <taxon>Bacteria</taxon>
        <taxon>Bacillati</taxon>
        <taxon>Actinomycetota</taxon>
        <taxon>Actinomycetes</taxon>
        <taxon>Micrococcales</taxon>
        <taxon>Brevibacteriaceae</taxon>
        <taxon>Brevibacterium</taxon>
    </lineage>
</organism>
<dbReference type="EMBL" id="BAAAPZ010000006">
    <property type="protein sequence ID" value="GAA2097351.1"/>
    <property type="molecule type" value="Genomic_DNA"/>
</dbReference>
<evidence type="ECO:0000313" key="1">
    <source>
        <dbReference type="EMBL" id="GAA2097351.1"/>
    </source>
</evidence>
<protein>
    <recommendedName>
        <fullName evidence="3">Choice-of-anchor G family protein</fullName>
    </recommendedName>
</protein>
<gene>
    <name evidence="1" type="ORF">GCM10009823_18010</name>
</gene>
<evidence type="ECO:0008006" key="3">
    <source>
        <dbReference type="Google" id="ProtNLM"/>
    </source>
</evidence>
<keyword evidence="2" id="KW-1185">Reference proteome</keyword>